<keyword evidence="5" id="KW-1185">Reference proteome</keyword>
<keyword evidence="2" id="KW-0325">Glycoprotein</keyword>
<evidence type="ECO:0000313" key="5">
    <source>
        <dbReference type="Proteomes" id="UP000823046"/>
    </source>
</evidence>
<proteinExistence type="predicted"/>
<comment type="caution">
    <text evidence="4">The sequence shown here is derived from an EMBL/GenBank/DDBJ whole genome shotgun (WGS) entry which is preliminary data.</text>
</comment>
<gene>
    <name evidence="4" type="ORF">IE077_001135</name>
</gene>
<evidence type="ECO:0000313" key="4">
    <source>
        <dbReference type="EMBL" id="KAF8819363.1"/>
    </source>
</evidence>
<dbReference type="PANTHER" id="PTHR10340:SF53">
    <property type="entry name" value="SPHINGOMYELINASE PHOSPHODIESTERASE D"/>
    <property type="match status" value="1"/>
</dbReference>
<accession>A0ABQ7J5Y7</accession>
<protein>
    <submittedName>
        <fullName evidence="4">Ser/Thr phosphatase family protein</fullName>
    </submittedName>
</protein>
<keyword evidence="1" id="KW-0378">Hydrolase</keyword>
<feature type="domain" description="Calcineurin-like phosphoesterase" evidence="3">
    <location>
        <begin position="224"/>
        <end position="430"/>
    </location>
</feature>
<feature type="non-terminal residue" evidence="4">
    <location>
        <position position="1"/>
    </location>
</feature>
<evidence type="ECO:0000256" key="2">
    <source>
        <dbReference type="ARBA" id="ARBA00023180"/>
    </source>
</evidence>
<dbReference type="Gene3D" id="3.60.21.10">
    <property type="match status" value="1"/>
</dbReference>
<organism evidence="4 5">
    <name type="scientific">Cardiosporidium cionae</name>
    <dbReference type="NCBI Taxonomy" id="476202"/>
    <lineage>
        <taxon>Eukaryota</taxon>
        <taxon>Sar</taxon>
        <taxon>Alveolata</taxon>
        <taxon>Apicomplexa</taxon>
        <taxon>Aconoidasida</taxon>
        <taxon>Nephromycida</taxon>
        <taxon>Cardiosporidium</taxon>
    </lineage>
</organism>
<dbReference type="InterPro" id="IPR004843">
    <property type="entry name" value="Calcineurin-like_PHP"/>
</dbReference>
<dbReference type="EMBL" id="JADAQX010000794">
    <property type="protein sequence ID" value="KAF8819363.1"/>
    <property type="molecule type" value="Genomic_DNA"/>
</dbReference>
<dbReference type="Pfam" id="PF00149">
    <property type="entry name" value="Metallophos"/>
    <property type="match status" value="1"/>
</dbReference>
<name>A0ABQ7J5Y7_9APIC</name>
<sequence length="600" mass="68099">SSNFKTKSVDQIIFENTHTWDEEQQESFLFLWLTDVHYDPLYDKSMSWETLCRNADNRYRLLLDEDQFPVENNNTGIRSTIDKLSKSGEFVKIFSQLQSLQRTPFMAAGKYDKSGFPIESGSATDGGVGAAASSKASTNQIVPKSASQKNIPAYWGRIGCDSPHNIIQSSFDLLFDVVEYFRSSVKGEAKLVKKEQSSKKEIEDALDIFSSSIPPSGSTTSSLKFVLFTGDFPSHYESRDLRFSAIKEFTDKFMRNFSQTYRNVPIVLTVGNNDLYNDYYILDEPNAWSEDLYALWKEFLPQDENTAKTFTTGLYYATTVKDLPSIVLLCINTQFYSIMRNEFTINPRPFRDPNDPAGQFAWMEEQLEDAYKFGKKVVIIGHIAPGNSYYYNSGKYGGTLQWYDLYARRYQIILSKFPSTIAANLFGHSHLDGYRIFSSYDLDKNNISHSEFPTLIAPSISPIHGNNPGIRLMAMSHTFGTTNAIDDPTVESIEISGNLKIADYLQFYFPLYDFKSLGTFDSRPMSPRVSYTFSKEYGLPDVTADSLKRLNRLRATNEEAFWSFNKHKYVRGAVIPSFIENCIGETVTSSGYDLCIVSSG</sequence>
<evidence type="ECO:0000259" key="3">
    <source>
        <dbReference type="Pfam" id="PF00149"/>
    </source>
</evidence>
<dbReference type="SUPFAM" id="SSF56300">
    <property type="entry name" value="Metallo-dependent phosphatases"/>
    <property type="match status" value="1"/>
</dbReference>
<evidence type="ECO:0000256" key="1">
    <source>
        <dbReference type="ARBA" id="ARBA00022801"/>
    </source>
</evidence>
<dbReference type="Proteomes" id="UP000823046">
    <property type="component" value="Unassembled WGS sequence"/>
</dbReference>
<dbReference type="PANTHER" id="PTHR10340">
    <property type="entry name" value="SPHINGOMYELIN PHOSPHODIESTERASE"/>
    <property type="match status" value="1"/>
</dbReference>
<reference evidence="4 5" key="1">
    <citation type="journal article" date="2020" name="bioRxiv">
        <title>Metabolic contributions of an alphaproteobacterial endosymbiont in the apicomplexan Cardiosporidium cionae.</title>
        <authorList>
            <person name="Hunter E.S."/>
            <person name="Paight C.J."/>
            <person name="Lane C.E."/>
        </authorList>
    </citation>
    <scope>NUCLEOTIDE SEQUENCE [LARGE SCALE GENOMIC DNA]</scope>
    <source>
        <strain evidence="4">ESH_2018</strain>
    </source>
</reference>
<dbReference type="InterPro" id="IPR029052">
    <property type="entry name" value="Metallo-depent_PP-like"/>
</dbReference>